<name>A0A3Q3WZS3_MOLML</name>
<dbReference type="AlphaFoldDB" id="A0A3Q3WZS3"/>
<dbReference type="InterPro" id="IPR011022">
    <property type="entry name" value="Arrestin_C-like"/>
</dbReference>
<dbReference type="SUPFAM" id="SSF81296">
    <property type="entry name" value="E set domains"/>
    <property type="match status" value="2"/>
</dbReference>
<keyword evidence="4" id="KW-1185">Reference proteome</keyword>
<dbReference type="GO" id="GO:0005886">
    <property type="term" value="C:plasma membrane"/>
    <property type="evidence" value="ECO:0007669"/>
    <property type="project" value="TreeGrafter"/>
</dbReference>
<proteinExistence type="inferred from homology"/>
<dbReference type="PANTHER" id="PTHR11188:SF135">
    <property type="entry name" value="ARRESTIN DOMAIN CONTAINING 3-LIKE-RELATED"/>
    <property type="match status" value="1"/>
</dbReference>
<evidence type="ECO:0000313" key="4">
    <source>
        <dbReference type="Proteomes" id="UP000261620"/>
    </source>
</evidence>
<dbReference type="Proteomes" id="UP000261620">
    <property type="component" value="Unplaced"/>
</dbReference>
<dbReference type="InterPro" id="IPR050357">
    <property type="entry name" value="Arrestin_domain-protein"/>
</dbReference>
<comment type="similarity">
    <text evidence="1">Belongs to the arrestin family.</text>
</comment>
<dbReference type="GO" id="GO:0015031">
    <property type="term" value="P:protein transport"/>
    <property type="evidence" value="ECO:0007669"/>
    <property type="project" value="TreeGrafter"/>
</dbReference>
<reference evidence="3" key="1">
    <citation type="submission" date="2025-08" db="UniProtKB">
        <authorList>
            <consortium name="Ensembl"/>
        </authorList>
    </citation>
    <scope>IDENTIFICATION</scope>
</reference>
<dbReference type="PANTHER" id="PTHR11188">
    <property type="entry name" value="ARRESTIN DOMAIN CONTAINING PROTEIN"/>
    <property type="match status" value="1"/>
</dbReference>
<evidence type="ECO:0000259" key="2">
    <source>
        <dbReference type="SMART" id="SM01017"/>
    </source>
</evidence>
<dbReference type="InterPro" id="IPR014752">
    <property type="entry name" value="Arrestin-like_C"/>
</dbReference>
<reference evidence="3" key="2">
    <citation type="submission" date="2025-09" db="UniProtKB">
        <authorList>
            <consortium name="Ensembl"/>
        </authorList>
    </citation>
    <scope>IDENTIFICATION</scope>
</reference>
<dbReference type="GO" id="GO:0007399">
    <property type="term" value="P:nervous system development"/>
    <property type="evidence" value="ECO:0007669"/>
    <property type="project" value="UniProtKB-ARBA"/>
</dbReference>
<feature type="domain" description="Arrestin C-terminal-like" evidence="2">
    <location>
        <begin position="165"/>
        <end position="292"/>
    </location>
</feature>
<protein>
    <recommendedName>
        <fullName evidence="2">Arrestin C-terminal-like domain-containing protein</fullName>
    </recommendedName>
</protein>
<organism evidence="3 4">
    <name type="scientific">Mola mola</name>
    <name type="common">Ocean sunfish</name>
    <name type="synonym">Tetraodon mola</name>
    <dbReference type="NCBI Taxonomy" id="94237"/>
    <lineage>
        <taxon>Eukaryota</taxon>
        <taxon>Metazoa</taxon>
        <taxon>Chordata</taxon>
        <taxon>Craniata</taxon>
        <taxon>Vertebrata</taxon>
        <taxon>Euteleostomi</taxon>
        <taxon>Actinopterygii</taxon>
        <taxon>Neopterygii</taxon>
        <taxon>Teleostei</taxon>
        <taxon>Neoteleostei</taxon>
        <taxon>Acanthomorphata</taxon>
        <taxon>Eupercaria</taxon>
        <taxon>Tetraodontiformes</taxon>
        <taxon>Molidae</taxon>
        <taxon>Mola</taxon>
    </lineage>
</organism>
<accession>A0A3Q3WZS3</accession>
<dbReference type="InterPro" id="IPR014756">
    <property type="entry name" value="Ig_E-set"/>
</dbReference>
<dbReference type="Gene3D" id="2.60.40.640">
    <property type="match status" value="2"/>
</dbReference>
<dbReference type="GO" id="GO:0005737">
    <property type="term" value="C:cytoplasm"/>
    <property type="evidence" value="ECO:0007669"/>
    <property type="project" value="TreeGrafter"/>
</dbReference>
<sequence>MSNIVRTFSVGYNPINECNVFTSGDCITGQVTLELAKECKIDSIFVKLNGKAHVKWTEHYGKTVVTYQDKEKYFSIKQFIIETEMVSCGHHAITHFVFLSGRELPSSFKASYGKIVYKLEARLSRSMRVDSKAKAHVTLVNNGKSDLSLMTPQNGVVEKKMNLFTSGTVNMDVNINRTGFYQGEGIKVVASILNKSSRHIRPKYCLYRKYSYFAKRKRKVETKDILKEVGDEIPPSAGQTVTRIITIPPSACPSILNCSILRSEYRLRVYLDVKYASDPVIKFPIVILTTETPPSCITPKTSTSA</sequence>
<dbReference type="Pfam" id="PF00339">
    <property type="entry name" value="Arrestin_N"/>
    <property type="match status" value="1"/>
</dbReference>
<evidence type="ECO:0000256" key="1">
    <source>
        <dbReference type="ARBA" id="ARBA00005298"/>
    </source>
</evidence>
<evidence type="ECO:0000313" key="3">
    <source>
        <dbReference type="Ensembl" id="ENSMMOP00000024038.1"/>
    </source>
</evidence>
<dbReference type="InterPro" id="IPR011021">
    <property type="entry name" value="Arrestin-like_N"/>
</dbReference>
<dbReference type="Pfam" id="PF02752">
    <property type="entry name" value="Arrestin_C"/>
    <property type="match status" value="1"/>
</dbReference>
<dbReference type="Ensembl" id="ENSMMOT00000024440.1">
    <property type="protein sequence ID" value="ENSMMOP00000024038.1"/>
    <property type="gene ID" value="ENSMMOG00000018296.1"/>
</dbReference>
<dbReference type="SMART" id="SM01017">
    <property type="entry name" value="Arrestin_C"/>
    <property type="match status" value="1"/>
</dbReference>